<keyword evidence="4" id="KW-1185">Reference proteome</keyword>
<dbReference type="CDD" id="cd03808">
    <property type="entry name" value="GT4_CapM-like"/>
    <property type="match status" value="1"/>
</dbReference>
<protein>
    <submittedName>
        <fullName evidence="3">Glycosyltransferase family 4 protein</fullName>
    </submittedName>
</protein>
<feature type="domain" description="Glycosyltransferase subfamily 4-like N-terminal" evidence="2">
    <location>
        <begin position="5"/>
        <end position="146"/>
    </location>
</feature>
<dbReference type="InterPro" id="IPR028098">
    <property type="entry name" value="Glyco_trans_4-like_N"/>
</dbReference>
<dbReference type="SUPFAM" id="SSF53756">
    <property type="entry name" value="UDP-Glycosyltransferase/glycogen phosphorylase"/>
    <property type="match status" value="1"/>
</dbReference>
<evidence type="ECO:0000259" key="2">
    <source>
        <dbReference type="Pfam" id="PF13477"/>
    </source>
</evidence>
<dbReference type="Pfam" id="PF13477">
    <property type="entry name" value="Glyco_trans_4_2"/>
    <property type="match status" value="1"/>
</dbReference>
<dbReference type="EMBL" id="JBFMIA010000002">
    <property type="protein sequence ID" value="MEW9501082.1"/>
    <property type="molecule type" value="Genomic_DNA"/>
</dbReference>
<sequence length="383" mass="43957">MAKKVLFGATVDYHFKAFHLPYLKWFKDQGWEVHVAAKGDLKLPYVDHKYNIPIQRSPISKGNIEAYKKLKWIMDNHHYDLIHCHTPVGGMLARLAAKKARKRGTTVVYTAHGFHFCKGAPLKNWFIYYPLEKIMSRFTDCLITINQEDYQLSLKQFNVDKIEHVHGVGVDTIDFKPLSEQQKYERKKSFGYHPNDFLLVYAAEFNRNKNQHFLLKSFASLNAEIPAAKLLLAGEGALLEQCKELALELGISDHVHFLGFRNDIRQLVQMCDIAVASSFREGLPVNVMEAMACGLPVVAIDNRGHRELIQNNKNGWLVNGEDQDAFNSKIKLLFTNEDIRRKLGQNGRQTIVNTYSMNQVLAEKSAIYQSFMTETEDAKWVVH</sequence>
<feature type="domain" description="Glycosyl transferase family 1" evidence="1">
    <location>
        <begin position="187"/>
        <end position="349"/>
    </location>
</feature>
<organism evidence="3 4">
    <name type="scientific">Jeotgalibacillus marinus</name>
    <dbReference type="NCBI Taxonomy" id="86667"/>
    <lineage>
        <taxon>Bacteria</taxon>
        <taxon>Bacillati</taxon>
        <taxon>Bacillota</taxon>
        <taxon>Bacilli</taxon>
        <taxon>Bacillales</taxon>
        <taxon>Caryophanaceae</taxon>
        <taxon>Jeotgalibacillus</taxon>
    </lineage>
</organism>
<gene>
    <name evidence="3" type="ORF">AB1471_04595</name>
</gene>
<evidence type="ECO:0000313" key="3">
    <source>
        <dbReference type="EMBL" id="MEW9501082.1"/>
    </source>
</evidence>
<reference evidence="3 4" key="1">
    <citation type="journal article" date="1979" name="Int. J. Syst. Evol. Microbiol.">
        <title>Bacillus globisporus subsp. marinus subsp. nov.</title>
        <authorList>
            <person name="Liu H."/>
        </authorList>
    </citation>
    <scope>NUCLEOTIDE SEQUENCE [LARGE SCALE GENOMIC DNA]</scope>
    <source>
        <strain evidence="3 4">DSM 1297</strain>
    </source>
</reference>
<dbReference type="Proteomes" id="UP001556040">
    <property type="component" value="Unassembled WGS sequence"/>
</dbReference>
<dbReference type="Pfam" id="PF00534">
    <property type="entry name" value="Glycos_transf_1"/>
    <property type="match status" value="1"/>
</dbReference>
<dbReference type="PANTHER" id="PTHR12526:SF630">
    <property type="entry name" value="GLYCOSYLTRANSFERASE"/>
    <property type="match status" value="1"/>
</dbReference>
<dbReference type="PANTHER" id="PTHR12526">
    <property type="entry name" value="GLYCOSYLTRANSFERASE"/>
    <property type="match status" value="1"/>
</dbReference>
<dbReference type="RefSeq" id="WP_367778421.1">
    <property type="nucleotide sequence ID" value="NZ_JBFMIA010000002.1"/>
</dbReference>
<evidence type="ECO:0000259" key="1">
    <source>
        <dbReference type="Pfam" id="PF00534"/>
    </source>
</evidence>
<dbReference type="InterPro" id="IPR001296">
    <property type="entry name" value="Glyco_trans_1"/>
</dbReference>
<evidence type="ECO:0000313" key="4">
    <source>
        <dbReference type="Proteomes" id="UP001556040"/>
    </source>
</evidence>
<dbReference type="Gene3D" id="3.40.50.2000">
    <property type="entry name" value="Glycogen Phosphorylase B"/>
    <property type="match status" value="2"/>
</dbReference>
<accession>A0ABV3Q166</accession>
<comment type="caution">
    <text evidence="3">The sequence shown here is derived from an EMBL/GenBank/DDBJ whole genome shotgun (WGS) entry which is preliminary data.</text>
</comment>
<name>A0ABV3Q166_9BACL</name>
<proteinExistence type="predicted"/>